<evidence type="ECO:0000313" key="2">
    <source>
        <dbReference type="EMBL" id="MDJ1129771.1"/>
    </source>
</evidence>
<keyword evidence="2" id="KW-0378">Hydrolase</keyword>
<dbReference type="SMART" id="SM00642">
    <property type="entry name" value="Aamy"/>
    <property type="match status" value="1"/>
</dbReference>
<accession>A0ABT6ZL45</accession>
<dbReference type="EMBL" id="JASJEX010000003">
    <property type="protein sequence ID" value="MDJ1129771.1"/>
    <property type="molecule type" value="Genomic_DNA"/>
</dbReference>
<dbReference type="CDD" id="cd11348">
    <property type="entry name" value="AmyAc_2"/>
    <property type="match status" value="1"/>
</dbReference>
<reference evidence="2" key="1">
    <citation type="submission" date="2023-05" db="EMBL/GenBank/DDBJ databases">
        <title>[olsenella] sp. nov., isolated from a pig farm feces dump.</title>
        <authorList>
            <person name="Chang Y.-H."/>
        </authorList>
    </citation>
    <scope>NUCLEOTIDE SEQUENCE</scope>
    <source>
        <strain evidence="2">YH-ols2217</strain>
    </source>
</reference>
<dbReference type="SUPFAM" id="SSF51445">
    <property type="entry name" value="(Trans)glycosidases"/>
    <property type="match status" value="1"/>
</dbReference>
<dbReference type="GO" id="GO:0016787">
    <property type="term" value="F:hydrolase activity"/>
    <property type="evidence" value="ECO:0007669"/>
    <property type="project" value="UniProtKB-KW"/>
</dbReference>
<dbReference type="Gene3D" id="3.90.400.10">
    <property type="entry name" value="Oligo-1,6-glucosidase, Domain 2"/>
    <property type="match status" value="1"/>
</dbReference>
<dbReference type="Proteomes" id="UP001431693">
    <property type="component" value="Unassembled WGS sequence"/>
</dbReference>
<dbReference type="RefSeq" id="WP_283712891.1">
    <property type="nucleotide sequence ID" value="NZ_JASJEW010000002.1"/>
</dbReference>
<dbReference type="Gene3D" id="3.20.20.80">
    <property type="entry name" value="Glycosidases"/>
    <property type="match status" value="1"/>
</dbReference>
<gene>
    <name evidence="2" type="ORF">QJ043_06740</name>
</gene>
<dbReference type="Pfam" id="PF00128">
    <property type="entry name" value="Alpha-amylase"/>
    <property type="match status" value="1"/>
</dbReference>
<dbReference type="Gene3D" id="2.60.40.1180">
    <property type="entry name" value="Golgi alpha-mannosidase II"/>
    <property type="match status" value="1"/>
</dbReference>
<dbReference type="SUPFAM" id="SSF51011">
    <property type="entry name" value="Glycosyl hydrolase domain"/>
    <property type="match status" value="1"/>
</dbReference>
<proteinExistence type="predicted"/>
<dbReference type="InterPro" id="IPR017853">
    <property type="entry name" value="GH"/>
</dbReference>
<organism evidence="2 3">
    <name type="scientific">Kribbibacterium absianum</name>
    <dbReference type="NCBI Taxonomy" id="3044210"/>
    <lineage>
        <taxon>Bacteria</taxon>
        <taxon>Bacillati</taxon>
        <taxon>Actinomycetota</taxon>
        <taxon>Coriobacteriia</taxon>
        <taxon>Coriobacteriales</taxon>
        <taxon>Kribbibacteriaceae</taxon>
        <taxon>Kribbibacterium</taxon>
    </lineage>
</organism>
<name>A0ABT6ZL45_9ACTN</name>
<protein>
    <submittedName>
        <fullName evidence="2">Alpha-amylase family glycosyl hydrolase</fullName>
    </submittedName>
</protein>
<dbReference type="InterPro" id="IPR013780">
    <property type="entry name" value="Glyco_hydro_b"/>
</dbReference>
<dbReference type="PANTHER" id="PTHR10357">
    <property type="entry name" value="ALPHA-AMYLASE FAMILY MEMBER"/>
    <property type="match status" value="1"/>
</dbReference>
<keyword evidence="3" id="KW-1185">Reference proteome</keyword>
<comment type="caution">
    <text evidence="2">The sequence shown here is derived from an EMBL/GenBank/DDBJ whole genome shotgun (WGS) entry which is preliminary data.</text>
</comment>
<sequence length="514" mass="56887">MPSWLSDARFYEVYPQTFLDTDADGVGDLRGIIEKLDYVRELGCNALWLNPCFVSPFLDAGYDVEDFCTVAPRYGTNQDLKDLFDEAHARGMHVLLDLVPGHTSVEHPWFKASCCAEPNEFWDRYIWTEHVFDIPDGMGCIRGMSERDGCCAVNFFSHQPALNYGFENPDPEKPWQQPTDAPGPQATVRAMIEVMRFWLGLGADGFRCDMANSLVKNDPEYAGTMRVWRQVRAFLDEEFPEAAIVSEWGEPDYSLPGGFHMDFLLQFGTSHYNDLVRCEAPYFSADPAGDASRFVAAYRAYAEKTAGQGLMCLISGNHDCDRLSLRLDDRAERLCFAFQLTMPGAPFIYCGDEIGMRHIGGRPSKEGSYWRTGARTPMQWDSTPNCGFSAAPPAALYLGVDPAEDRPTVAAQMADEGSLWHTVRALLELRAAHPALGNDAPVEFLADGAGHGVLAYVREAAGERVLVAINPDEREQSFASDLEPGEVLFSVGEGLAVQEGDIIVAPRTAVVCIL</sequence>
<dbReference type="InterPro" id="IPR045857">
    <property type="entry name" value="O16G_dom_2"/>
</dbReference>
<evidence type="ECO:0000259" key="1">
    <source>
        <dbReference type="SMART" id="SM00642"/>
    </source>
</evidence>
<feature type="domain" description="Glycosyl hydrolase family 13 catalytic" evidence="1">
    <location>
        <begin position="12"/>
        <end position="375"/>
    </location>
</feature>
<dbReference type="InterPro" id="IPR006047">
    <property type="entry name" value="GH13_cat_dom"/>
</dbReference>
<evidence type="ECO:0000313" key="3">
    <source>
        <dbReference type="Proteomes" id="UP001431693"/>
    </source>
</evidence>